<evidence type="ECO:0000313" key="3">
    <source>
        <dbReference type="EMBL" id="CEH15131.1"/>
    </source>
</evidence>
<dbReference type="Gene3D" id="3.40.50.11550">
    <property type="match status" value="1"/>
</dbReference>
<dbReference type="Proteomes" id="UP000054845">
    <property type="component" value="Unassembled WGS sequence"/>
</dbReference>
<dbReference type="Pfam" id="PF04187">
    <property type="entry name" value="Cofac_haem_bdg"/>
    <property type="match status" value="1"/>
</dbReference>
<dbReference type="STRING" id="401625.A0A0P1BH88"/>
<sequence length="699" mass="77553">MSASSAASTAAARHPAAHPRRYEPEHEQEPKQEQDASFSSNNLSFSPMSHLSALLQNLTPPRILLGPHPSLRCAVASGLPARARLRGDLDQQQQASAVNVNSSTMTTLSASSWADYALAVDPSRLINSFSHLLNTHTSNSEQSTSHTSKTSCNVKDDDTSIPRVVWFGEQHHQSGVLKAQMQLLDALCHLPSNTPDSFDNLQSSLDSSEKPLWRASDQSSLSTNATTTTTTTSSTNPSRSKVSLVLEAFSLKDQPLLDLFQSSHLSISDLTHFYSHYSKENFDLLHFAPLLTLAKERGVRIWAGFPPRDWAAYVMKRDGEGAIGALGRWEQERYGRMVRGLPSASSLRELCSSDDVVSDASSTTLHGQHAEQDPSPTLPAQIWQTYSSLRAEDRQIVQPIVPFQLDERMKAREKENLSTIIDQIYKLSHAHQTFLSSLFRPDEPPSWPSDYVVSRSRAEEEISRLGKVEQEAYRLRLHQSREDEEQQQMLDVTLLEPMLHRASKGFGPAQAVKDTFLAGVVDQILGPVVLPCSALRKTGTNEAQASCTNMSERVLVIAGSGHLEYSLGAPERLRDLRRARYTIQQSAAAAKEKRPKDAKAILEERLWLENKVEKSLLILSKPKDSGVWGVEVGSMDEQARKGEMGSSHAMEHAETASADGERRDPRLLRSASLTGWESLDGWERPLADAVVLYDWVEHE</sequence>
<feature type="region of interest" description="Disordered" evidence="1">
    <location>
        <begin position="638"/>
        <end position="664"/>
    </location>
</feature>
<dbReference type="InterPro" id="IPR007314">
    <property type="entry name" value="Cofac_haem-bd_dom"/>
</dbReference>
<feature type="region of interest" description="Disordered" evidence="1">
    <location>
        <begin position="1"/>
        <end position="42"/>
    </location>
</feature>
<evidence type="ECO:0000313" key="4">
    <source>
        <dbReference type="Proteomes" id="UP000054845"/>
    </source>
</evidence>
<feature type="compositionally biased region" description="Low complexity" evidence="1">
    <location>
        <begin position="1"/>
        <end position="14"/>
    </location>
</feature>
<accession>A0A0P1BH88</accession>
<dbReference type="EMBL" id="CCYA01000252">
    <property type="protein sequence ID" value="CEH15131.1"/>
    <property type="molecule type" value="Genomic_DNA"/>
</dbReference>
<feature type="region of interest" description="Disordered" evidence="1">
    <location>
        <begin position="136"/>
        <end position="155"/>
    </location>
</feature>
<feature type="domain" description="Haem-binding uptake Tiki superfamily ChaN" evidence="2">
    <location>
        <begin position="238"/>
        <end position="319"/>
    </location>
</feature>
<proteinExistence type="predicted"/>
<dbReference type="AlphaFoldDB" id="A0A0P1BH88"/>
<feature type="compositionally biased region" description="Polar residues" evidence="1">
    <location>
        <begin position="136"/>
        <end position="153"/>
    </location>
</feature>
<organism evidence="3 4">
    <name type="scientific">Ceraceosorus bombacis</name>
    <dbReference type="NCBI Taxonomy" id="401625"/>
    <lineage>
        <taxon>Eukaryota</taxon>
        <taxon>Fungi</taxon>
        <taxon>Dikarya</taxon>
        <taxon>Basidiomycota</taxon>
        <taxon>Ustilaginomycotina</taxon>
        <taxon>Exobasidiomycetes</taxon>
        <taxon>Ceraceosorales</taxon>
        <taxon>Ceraceosoraceae</taxon>
        <taxon>Ceraceosorus</taxon>
    </lineage>
</organism>
<keyword evidence="4" id="KW-1185">Reference proteome</keyword>
<name>A0A0P1BH88_9BASI</name>
<feature type="compositionally biased region" description="Low complexity" evidence="1">
    <location>
        <begin position="219"/>
        <end position="238"/>
    </location>
</feature>
<dbReference type="SUPFAM" id="SSF159501">
    <property type="entry name" value="EreA/ChaN-like"/>
    <property type="match status" value="2"/>
</dbReference>
<feature type="compositionally biased region" description="Basic and acidic residues" evidence="1">
    <location>
        <begin position="20"/>
        <end position="34"/>
    </location>
</feature>
<dbReference type="OrthoDB" id="8300214at2759"/>
<protein>
    <recommendedName>
        <fullName evidence="2">Haem-binding uptake Tiki superfamily ChaN domain-containing protein</fullName>
    </recommendedName>
</protein>
<evidence type="ECO:0000256" key="1">
    <source>
        <dbReference type="SAM" id="MobiDB-lite"/>
    </source>
</evidence>
<reference evidence="4" key="1">
    <citation type="submission" date="2014-09" db="EMBL/GenBank/DDBJ databases">
        <authorList>
            <person name="Sharma Rahul"/>
            <person name="Thines Marco"/>
        </authorList>
    </citation>
    <scope>NUCLEOTIDE SEQUENCE [LARGE SCALE GENOMIC DNA]</scope>
</reference>
<evidence type="ECO:0000259" key="2">
    <source>
        <dbReference type="Pfam" id="PF04187"/>
    </source>
</evidence>
<feature type="region of interest" description="Disordered" evidence="1">
    <location>
        <begin position="213"/>
        <end position="238"/>
    </location>
</feature>